<gene>
    <name evidence="3" type="ORF">FB566_0445</name>
</gene>
<dbReference type="InParanoid" id="A0A543AQW2"/>
<dbReference type="InterPro" id="IPR003010">
    <property type="entry name" value="C-N_Hydrolase"/>
</dbReference>
<reference evidence="3 4" key="1">
    <citation type="submission" date="2019-06" db="EMBL/GenBank/DDBJ databases">
        <title>Sequencing the genomes of 1000 actinobacteria strains.</title>
        <authorList>
            <person name="Klenk H.-P."/>
        </authorList>
    </citation>
    <scope>NUCLEOTIDE SEQUENCE [LARGE SCALE GENOMIC DNA]</scope>
    <source>
        <strain evidence="3 4">DSM 45928</strain>
    </source>
</reference>
<dbReference type="AlphaFoldDB" id="A0A543AQW2"/>
<evidence type="ECO:0000256" key="1">
    <source>
        <dbReference type="ARBA" id="ARBA00010613"/>
    </source>
</evidence>
<dbReference type="GO" id="GO:0016787">
    <property type="term" value="F:hydrolase activity"/>
    <property type="evidence" value="ECO:0007669"/>
    <property type="project" value="UniProtKB-KW"/>
</dbReference>
<dbReference type="PROSITE" id="PS50263">
    <property type="entry name" value="CN_HYDROLASE"/>
    <property type="match status" value="1"/>
</dbReference>
<evidence type="ECO:0000313" key="3">
    <source>
        <dbReference type="EMBL" id="TQL74954.1"/>
    </source>
</evidence>
<dbReference type="PANTHER" id="PTHR23088:SF27">
    <property type="entry name" value="DEAMINATED GLUTATHIONE AMIDASE"/>
    <property type="match status" value="1"/>
</dbReference>
<comment type="caution">
    <text evidence="3">The sequence shown here is derived from an EMBL/GenBank/DDBJ whole genome shotgun (WGS) entry which is preliminary data.</text>
</comment>
<accession>A0A543AQW2</accession>
<dbReference type="PANTHER" id="PTHR23088">
    <property type="entry name" value="NITRILASE-RELATED"/>
    <property type="match status" value="1"/>
</dbReference>
<feature type="domain" description="CN hydrolase" evidence="2">
    <location>
        <begin position="13"/>
        <end position="257"/>
    </location>
</feature>
<dbReference type="Gene3D" id="3.60.110.10">
    <property type="entry name" value="Carbon-nitrogen hydrolase"/>
    <property type="match status" value="1"/>
</dbReference>
<dbReference type="Pfam" id="PF00795">
    <property type="entry name" value="CN_hydrolase"/>
    <property type="match status" value="1"/>
</dbReference>
<keyword evidence="3" id="KW-0378">Hydrolase</keyword>
<sequence>MGVMHPDDPSAFLRVAAVSAPSTPGDVLANATAAAKLVDRADHAGADVVVFPELYLPGYHPPTLESRPVQCDLEVDFYGQIADRRLDPLRDIAQRHRVCVLVGASLRQGPRRFIATVLIDRLGKARDVYHKQHLVEVERPLYTPGESGTTLVVNGWRLGLGICYDSAFPEHARAAATTGCHAYVCGGAYNVGGEHRRDLYYRARALDNTFYVVFSGATGGTAPWELSGGSAIFDPEGRSVDQAPMSGTGMAVADLEAQKLAEVRASHTMLSDIRSDVSARQTVSVES</sequence>
<keyword evidence="4" id="KW-1185">Reference proteome</keyword>
<comment type="similarity">
    <text evidence="1">Belongs to the carbon-nitrogen hydrolase superfamily. NIT1/NIT2 family.</text>
</comment>
<organism evidence="3 4">
    <name type="scientific">Stackebrandtia endophytica</name>
    <dbReference type="NCBI Taxonomy" id="1496996"/>
    <lineage>
        <taxon>Bacteria</taxon>
        <taxon>Bacillati</taxon>
        <taxon>Actinomycetota</taxon>
        <taxon>Actinomycetes</taxon>
        <taxon>Glycomycetales</taxon>
        <taxon>Glycomycetaceae</taxon>
        <taxon>Stackebrandtia</taxon>
    </lineage>
</organism>
<evidence type="ECO:0000313" key="4">
    <source>
        <dbReference type="Proteomes" id="UP000317043"/>
    </source>
</evidence>
<dbReference type="Proteomes" id="UP000317043">
    <property type="component" value="Unassembled WGS sequence"/>
</dbReference>
<dbReference type="SUPFAM" id="SSF56317">
    <property type="entry name" value="Carbon-nitrogen hydrolase"/>
    <property type="match status" value="1"/>
</dbReference>
<dbReference type="EMBL" id="VFOW01000001">
    <property type="protein sequence ID" value="TQL74954.1"/>
    <property type="molecule type" value="Genomic_DNA"/>
</dbReference>
<proteinExistence type="inferred from homology"/>
<name>A0A543AQW2_9ACTN</name>
<protein>
    <submittedName>
        <fullName evidence="3">Putative amidohydrolase</fullName>
    </submittedName>
</protein>
<evidence type="ECO:0000259" key="2">
    <source>
        <dbReference type="PROSITE" id="PS50263"/>
    </source>
</evidence>
<dbReference type="InterPro" id="IPR036526">
    <property type="entry name" value="C-N_Hydrolase_sf"/>
</dbReference>
<dbReference type="CDD" id="cd07197">
    <property type="entry name" value="nitrilase"/>
    <property type="match status" value="1"/>
</dbReference>